<feature type="non-terminal residue" evidence="12">
    <location>
        <position position="480"/>
    </location>
</feature>
<evidence type="ECO:0000256" key="7">
    <source>
        <dbReference type="ARBA" id="ARBA00022989"/>
    </source>
</evidence>
<keyword evidence="13" id="KW-1185">Reference proteome</keyword>
<comment type="similarity">
    <text evidence="2">Belongs to the Tom20 family.</text>
</comment>
<keyword evidence="9" id="KW-0472">Membrane</keyword>
<name>A0A0C3RU98_PHLG1</name>
<dbReference type="GO" id="GO:0005742">
    <property type="term" value="C:mitochondrial outer membrane translocase complex"/>
    <property type="evidence" value="ECO:0007669"/>
    <property type="project" value="InterPro"/>
</dbReference>
<dbReference type="AlphaFoldDB" id="A0A0C3RU98"/>
<dbReference type="PRINTS" id="PR00351">
    <property type="entry name" value="OM20RECEPTOR"/>
</dbReference>
<dbReference type="Proteomes" id="UP000053257">
    <property type="component" value="Unassembled WGS sequence"/>
</dbReference>
<evidence type="ECO:0000313" key="12">
    <source>
        <dbReference type="EMBL" id="KIP04541.1"/>
    </source>
</evidence>
<dbReference type="Gene3D" id="2.170.270.10">
    <property type="entry name" value="SET domain"/>
    <property type="match status" value="1"/>
</dbReference>
<evidence type="ECO:0000256" key="2">
    <source>
        <dbReference type="ARBA" id="ARBA00005792"/>
    </source>
</evidence>
<dbReference type="PROSITE" id="PS50280">
    <property type="entry name" value="SET"/>
    <property type="match status" value="1"/>
</dbReference>
<dbReference type="SUPFAM" id="SSF47157">
    <property type="entry name" value="Mitochondrial import receptor subunit Tom20"/>
    <property type="match status" value="1"/>
</dbReference>
<dbReference type="OrthoDB" id="2154253at2759"/>
<keyword evidence="6" id="KW-0653">Protein transport</keyword>
<keyword evidence="8" id="KW-0496">Mitochondrion</keyword>
<dbReference type="Gene3D" id="1.20.960.10">
    <property type="entry name" value="Mitochondrial outer membrane translocase complex, subunit Tom20 domain"/>
    <property type="match status" value="1"/>
</dbReference>
<evidence type="ECO:0000256" key="9">
    <source>
        <dbReference type="ARBA" id="ARBA00023136"/>
    </source>
</evidence>
<evidence type="ECO:0000256" key="8">
    <source>
        <dbReference type="ARBA" id="ARBA00023128"/>
    </source>
</evidence>
<evidence type="ECO:0000256" key="4">
    <source>
        <dbReference type="ARBA" id="ARBA00022692"/>
    </source>
</evidence>
<dbReference type="InterPro" id="IPR046341">
    <property type="entry name" value="SET_dom_sf"/>
</dbReference>
<protein>
    <recommendedName>
        <fullName evidence="11">SET domain-containing protein</fullName>
    </recommendedName>
</protein>
<keyword evidence="3" id="KW-0813">Transport</keyword>
<feature type="domain" description="SET" evidence="11">
    <location>
        <begin position="168"/>
        <end position="480"/>
    </location>
</feature>
<feature type="region of interest" description="Disordered" evidence="10">
    <location>
        <begin position="408"/>
        <end position="428"/>
    </location>
</feature>
<dbReference type="GO" id="GO:0016031">
    <property type="term" value="P:tRNA import into mitochondrion"/>
    <property type="evidence" value="ECO:0007669"/>
    <property type="project" value="TreeGrafter"/>
</dbReference>
<evidence type="ECO:0000256" key="5">
    <source>
        <dbReference type="ARBA" id="ARBA00022787"/>
    </source>
</evidence>
<dbReference type="SUPFAM" id="SSF82199">
    <property type="entry name" value="SET domain"/>
    <property type="match status" value="1"/>
</dbReference>
<organism evidence="12 13">
    <name type="scientific">Phlebiopsis gigantea (strain 11061_1 CR5-6)</name>
    <name type="common">White-rot fungus</name>
    <name type="synonym">Peniophora gigantea</name>
    <dbReference type="NCBI Taxonomy" id="745531"/>
    <lineage>
        <taxon>Eukaryota</taxon>
        <taxon>Fungi</taxon>
        <taxon>Dikarya</taxon>
        <taxon>Basidiomycota</taxon>
        <taxon>Agaricomycotina</taxon>
        <taxon>Agaricomycetes</taxon>
        <taxon>Polyporales</taxon>
        <taxon>Phanerochaetaceae</taxon>
        <taxon>Phlebiopsis</taxon>
    </lineage>
</organism>
<proteinExistence type="inferred from homology"/>
<feature type="compositionally biased region" description="Basic and acidic residues" evidence="10">
    <location>
        <begin position="408"/>
        <end position="423"/>
    </location>
</feature>
<evidence type="ECO:0000256" key="3">
    <source>
        <dbReference type="ARBA" id="ARBA00022448"/>
    </source>
</evidence>
<dbReference type="PANTHER" id="PTHR12430:SF0">
    <property type="entry name" value="TRANSLOCASE OF OUTER MITOCHONDRIAL MEMBRANE 20"/>
    <property type="match status" value="1"/>
</dbReference>
<gene>
    <name evidence="12" type="ORF">PHLGIDRAFT_93305</name>
</gene>
<dbReference type="Pfam" id="PF00856">
    <property type="entry name" value="SET"/>
    <property type="match status" value="1"/>
</dbReference>
<dbReference type="InterPro" id="IPR001214">
    <property type="entry name" value="SET_dom"/>
</dbReference>
<dbReference type="GO" id="GO:0008320">
    <property type="term" value="F:protein transmembrane transporter activity"/>
    <property type="evidence" value="ECO:0007669"/>
    <property type="project" value="TreeGrafter"/>
</dbReference>
<dbReference type="Gene3D" id="6.10.140.2220">
    <property type="match status" value="1"/>
</dbReference>
<evidence type="ECO:0000256" key="10">
    <source>
        <dbReference type="SAM" id="MobiDB-lite"/>
    </source>
</evidence>
<dbReference type="GO" id="GO:0030150">
    <property type="term" value="P:protein import into mitochondrial matrix"/>
    <property type="evidence" value="ECO:0007669"/>
    <property type="project" value="TreeGrafter"/>
</dbReference>
<keyword evidence="7" id="KW-1133">Transmembrane helix</keyword>
<dbReference type="HOGENOM" id="CLU_016261_1_0_1"/>
<dbReference type="Gene3D" id="1.10.220.160">
    <property type="match status" value="1"/>
</dbReference>
<evidence type="ECO:0000259" key="11">
    <source>
        <dbReference type="PROSITE" id="PS50280"/>
    </source>
</evidence>
<dbReference type="GO" id="GO:0006886">
    <property type="term" value="P:intracellular protein transport"/>
    <property type="evidence" value="ECO:0007669"/>
    <property type="project" value="InterPro"/>
</dbReference>
<dbReference type="GO" id="GO:0030943">
    <property type="term" value="F:mitochondrion targeting sequence binding"/>
    <property type="evidence" value="ECO:0007669"/>
    <property type="project" value="TreeGrafter"/>
</dbReference>
<evidence type="ECO:0000256" key="6">
    <source>
        <dbReference type="ARBA" id="ARBA00022927"/>
    </source>
</evidence>
<accession>A0A0C3RU98</accession>
<keyword evidence="5" id="KW-1000">Mitochondrion outer membrane</keyword>
<reference evidence="12 13" key="1">
    <citation type="journal article" date="2014" name="PLoS Genet.">
        <title>Analysis of the Phlebiopsis gigantea genome, transcriptome and secretome provides insight into its pioneer colonization strategies of wood.</title>
        <authorList>
            <person name="Hori C."/>
            <person name="Ishida T."/>
            <person name="Igarashi K."/>
            <person name="Samejima M."/>
            <person name="Suzuki H."/>
            <person name="Master E."/>
            <person name="Ferreira P."/>
            <person name="Ruiz-Duenas F.J."/>
            <person name="Held B."/>
            <person name="Canessa P."/>
            <person name="Larrondo L.F."/>
            <person name="Schmoll M."/>
            <person name="Druzhinina I.S."/>
            <person name="Kubicek C.P."/>
            <person name="Gaskell J.A."/>
            <person name="Kersten P."/>
            <person name="St John F."/>
            <person name="Glasner J."/>
            <person name="Sabat G."/>
            <person name="Splinter BonDurant S."/>
            <person name="Syed K."/>
            <person name="Yadav J."/>
            <person name="Mgbeahuruike A.C."/>
            <person name="Kovalchuk A."/>
            <person name="Asiegbu F.O."/>
            <person name="Lackner G."/>
            <person name="Hoffmeister D."/>
            <person name="Rencoret J."/>
            <person name="Gutierrez A."/>
            <person name="Sun H."/>
            <person name="Lindquist E."/>
            <person name="Barry K."/>
            <person name="Riley R."/>
            <person name="Grigoriev I.V."/>
            <person name="Henrissat B."/>
            <person name="Kues U."/>
            <person name="Berka R.M."/>
            <person name="Martinez A.T."/>
            <person name="Covert S.F."/>
            <person name="Blanchette R.A."/>
            <person name="Cullen D."/>
        </authorList>
    </citation>
    <scope>NUCLEOTIDE SEQUENCE [LARGE SCALE GENOMIC DNA]</scope>
    <source>
        <strain evidence="12 13">11061_1 CR5-6</strain>
    </source>
</reference>
<dbReference type="STRING" id="745531.A0A0C3RU98"/>
<dbReference type="EMBL" id="KN840570">
    <property type="protein sequence ID" value="KIP04541.1"/>
    <property type="molecule type" value="Genomic_DNA"/>
</dbReference>
<dbReference type="InterPro" id="IPR023392">
    <property type="entry name" value="Tom20_dom_sf"/>
</dbReference>
<sequence>MSSRASTIFTIAGVTVLSGALAYVVYFDYKRRNDIEFRKQLRKDKKRADKAATASKIQGATQFSGNHAEELRAALEKIRAEPLPGTTNDKETYFMSQAGLGEQLCTQGPAFALPAALAFFRALRVYPSPVELIMLYQQSLPPEVFALIMELTNMDVAHRVEGYYNFFPRKSMNVSVKDKGEGKKILVAEKDFEEGDEIYTEEPIVTALDWDLQELGSHCTYCLRLLHKATAITPEGDRINAAYCSKECQIKSEAQHHNLLFSLDPLLPPEVPVGGPIPPKEVRDKAQQKLTEHLKAHKKTMSVLAAKYVSRQITIETSKMVVQPSPAPTDPPRLTEANSPEYGIADHLERLRFVDVSVPENETKLICATFGAALPGLEQSLNEETHATMLGKVSYNAIGVCYSGGRDDRPAFAERPEDQERTRTPYGTSRQIGSGIYLVSAYLGHSCEPVVRPSFTGGTSELHLVAARPIKKGDELTMAY</sequence>
<dbReference type="Pfam" id="PF02064">
    <property type="entry name" value="MAS20"/>
    <property type="match status" value="1"/>
</dbReference>
<dbReference type="PANTHER" id="PTHR12430">
    <property type="entry name" value="MITOCHONDRIAL IMPORT RECEPTOR SUBUNIT TOM20"/>
    <property type="match status" value="1"/>
</dbReference>
<keyword evidence="4" id="KW-0812">Transmembrane</keyword>
<comment type="subcellular location">
    <subcellularLocation>
        <location evidence="1">Mitochondrion outer membrane</location>
        <topology evidence="1">Single-pass membrane protein</topology>
    </subcellularLocation>
</comment>
<dbReference type="InterPro" id="IPR002056">
    <property type="entry name" value="MAS20"/>
</dbReference>
<dbReference type="GO" id="GO:0006605">
    <property type="term" value="P:protein targeting"/>
    <property type="evidence" value="ECO:0007669"/>
    <property type="project" value="InterPro"/>
</dbReference>
<evidence type="ECO:0000313" key="13">
    <source>
        <dbReference type="Proteomes" id="UP000053257"/>
    </source>
</evidence>
<evidence type="ECO:0000256" key="1">
    <source>
        <dbReference type="ARBA" id="ARBA00004572"/>
    </source>
</evidence>